<comment type="similarity">
    <text evidence="6">Belongs to the peptidase M3B family.</text>
</comment>
<accession>A0A290WQU3</accession>
<dbReference type="Proteomes" id="UP000218437">
    <property type="component" value="Chromosome"/>
</dbReference>
<dbReference type="EC" id="3.4.24.-" evidence="6"/>
<dbReference type="InterPro" id="IPR045090">
    <property type="entry name" value="Pept_M3A_M3B"/>
</dbReference>
<keyword evidence="5 6" id="KW-0482">Metalloprotease</keyword>
<evidence type="ECO:0000256" key="2">
    <source>
        <dbReference type="ARBA" id="ARBA00022723"/>
    </source>
</evidence>
<organism evidence="10 11">
    <name type="scientific">Janthinobacterium svalbardensis</name>
    <dbReference type="NCBI Taxonomy" id="368607"/>
    <lineage>
        <taxon>Bacteria</taxon>
        <taxon>Pseudomonadati</taxon>
        <taxon>Pseudomonadota</taxon>
        <taxon>Betaproteobacteria</taxon>
        <taxon>Burkholderiales</taxon>
        <taxon>Oxalobacteraceae</taxon>
        <taxon>Janthinobacterium</taxon>
    </lineage>
</organism>
<dbReference type="GO" id="GO:0006508">
    <property type="term" value="P:proteolysis"/>
    <property type="evidence" value="ECO:0007669"/>
    <property type="project" value="UniProtKB-KW"/>
</dbReference>
<evidence type="ECO:0000256" key="5">
    <source>
        <dbReference type="ARBA" id="ARBA00023049"/>
    </source>
</evidence>
<evidence type="ECO:0000313" key="11">
    <source>
        <dbReference type="Proteomes" id="UP000218437"/>
    </source>
</evidence>
<protein>
    <recommendedName>
        <fullName evidence="6">Oligopeptidase F</fullName>
        <ecNumber evidence="6">3.4.24.-</ecNumber>
    </recommendedName>
</protein>
<feature type="signal peptide" evidence="7">
    <location>
        <begin position="1"/>
        <end position="30"/>
    </location>
</feature>
<evidence type="ECO:0000256" key="7">
    <source>
        <dbReference type="SAM" id="SignalP"/>
    </source>
</evidence>
<reference evidence="10 11" key="1">
    <citation type="submission" date="2017-09" db="EMBL/GenBank/DDBJ databases">
        <title>Complete genome sequence of Janthinobacterium svalbardensis PAMC 27463.</title>
        <authorList>
            <person name="Cho Y.-J."/>
            <person name="Cho A."/>
            <person name="Kim O.-S."/>
            <person name="Lee J.-I."/>
        </authorList>
    </citation>
    <scope>NUCLEOTIDE SEQUENCE [LARGE SCALE GENOMIC DNA]</scope>
    <source>
        <strain evidence="10 11">PAMC 27463</strain>
    </source>
</reference>
<dbReference type="GO" id="GO:0046872">
    <property type="term" value="F:metal ion binding"/>
    <property type="evidence" value="ECO:0007669"/>
    <property type="project" value="UniProtKB-UniRule"/>
</dbReference>
<dbReference type="AlphaFoldDB" id="A0A290WQU3"/>
<evidence type="ECO:0000313" key="10">
    <source>
        <dbReference type="EMBL" id="ATD59263.1"/>
    </source>
</evidence>
<dbReference type="GO" id="GO:0006518">
    <property type="term" value="P:peptide metabolic process"/>
    <property type="evidence" value="ECO:0007669"/>
    <property type="project" value="TreeGrafter"/>
</dbReference>
<feature type="chain" id="PRO_5012425689" description="Oligopeptidase F" evidence="7">
    <location>
        <begin position="31"/>
        <end position="631"/>
    </location>
</feature>
<keyword evidence="11" id="KW-1185">Reference proteome</keyword>
<gene>
    <name evidence="10" type="primary">pepF</name>
    <name evidence="10" type="ORF">CNX70_02930</name>
</gene>
<keyword evidence="7" id="KW-0732">Signal</keyword>
<dbReference type="EMBL" id="CP023422">
    <property type="protein sequence ID" value="ATD59263.1"/>
    <property type="molecule type" value="Genomic_DNA"/>
</dbReference>
<keyword evidence="1 6" id="KW-0645">Protease</keyword>
<comment type="function">
    <text evidence="6">Has oligopeptidase activity and degrades a variety of small bioactive peptides.</text>
</comment>
<dbReference type="InterPro" id="IPR001567">
    <property type="entry name" value="Pept_M3A_M3B_dom"/>
</dbReference>
<keyword evidence="3 6" id="KW-0378">Hydrolase</keyword>
<dbReference type="Gene3D" id="1.20.140.70">
    <property type="entry name" value="Oligopeptidase f, N-terminal domain"/>
    <property type="match status" value="1"/>
</dbReference>
<comment type="cofactor">
    <cofactor evidence="6">
        <name>Zn(2+)</name>
        <dbReference type="ChEBI" id="CHEBI:29105"/>
    </cofactor>
    <text evidence="6">Binds 1 zinc ion.</text>
</comment>
<dbReference type="Gene3D" id="1.10.1370.20">
    <property type="entry name" value="Oligoendopeptidase f, C-terminal domain"/>
    <property type="match status" value="1"/>
</dbReference>
<feature type="domain" description="Peptidase M3A/M3B catalytic" evidence="8">
    <location>
        <begin position="234"/>
        <end position="610"/>
    </location>
</feature>
<dbReference type="Pfam" id="PF08439">
    <property type="entry name" value="Peptidase_M3_N"/>
    <property type="match status" value="1"/>
</dbReference>
<evidence type="ECO:0000256" key="4">
    <source>
        <dbReference type="ARBA" id="ARBA00022833"/>
    </source>
</evidence>
<dbReference type="Pfam" id="PF01432">
    <property type="entry name" value="Peptidase_M3"/>
    <property type="match status" value="1"/>
</dbReference>
<evidence type="ECO:0000259" key="8">
    <source>
        <dbReference type="Pfam" id="PF01432"/>
    </source>
</evidence>
<keyword evidence="4 6" id="KW-0862">Zinc</keyword>
<evidence type="ECO:0000256" key="1">
    <source>
        <dbReference type="ARBA" id="ARBA00022670"/>
    </source>
</evidence>
<evidence type="ECO:0000256" key="3">
    <source>
        <dbReference type="ARBA" id="ARBA00022801"/>
    </source>
</evidence>
<dbReference type="NCBIfam" id="TIGR00181">
    <property type="entry name" value="pepF"/>
    <property type="match status" value="1"/>
</dbReference>
<evidence type="ECO:0000256" key="6">
    <source>
        <dbReference type="RuleBase" id="RU368091"/>
    </source>
</evidence>
<dbReference type="Gene3D" id="1.10.287.830">
    <property type="entry name" value="putative peptidase helix hairpin domain like"/>
    <property type="match status" value="1"/>
</dbReference>
<dbReference type="KEGG" id="jsv:CNX70_02930"/>
<dbReference type="CDD" id="cd09608">
    <property type="entry name" value="M3B_PepF"/>
    <property type="match status" value="1"/>
</dbReference>
<dbReference type="PANTHER" id="PTHR11804">
    <property type="entry name" value="PROTEASE M3 THIMET OLIGOPEPTIDASE-RELATED"/>
    <property type="match status" value="1"/>
</dbReference>
<evidence type="ECO:0000259" key="9">
    <source>
        <dbReference type="Pfam" id="PF08439"/>
    </source>
</evidence>
<dbReference type="InterPro" id="IPR042088">
    <property type="entry name" value="OligoPept_F_C"/>
</dbReference>
<proteinExistence type="inferred from homology"/>
<dbReference type="InterPro" id="IPR004438">
    <property type="entry name" value="Peptidase_M3B"/>
</dbReference>
<feature type="domain" description="Oligopeptidase F N-terminal" evidence="9">
    <location>
        <begin position="140"/>
        <end position="207"/>
    </location>
</feature>
<name>A0A290WQU3_9BURK</name>
<dbReference type="SUPFAM" id="SSF55486">
    <property type="entry name" value="Metalloproteases ('zincins'), catalytic domain"/>
    <property type="match status" value="1"/>
</dbReference>
<keyword evidence="2 6" id="KW-0479">Metal-binding</keyword>
<dbReference type="InterPro" id="IPR013647">
    <property type="entry name" value="OligopepF_N_dom"/>
</dbReference>
<sequence>MNGHCMPTTALKRPVLTLLALSFALSTAFAAPAPADRQADRWDLTALYQNDAAFDADAKKLSSQLQQLGACKGQLTASPARLKSCLELVADARKRVNMLTTYAAQYYDQDTGDSKGNQLNQRAALLGNEFTQATTFLQPEILALGSKRIDAMLAKDQGLQLYRFQLSNMLRSAPHTLDAAGEQLVAQFGLATSSAASVYRTLANAEIPWPTVKLSDGTQVRLDQAAYTKYRGDDRRADRKLVFDAFFGKWKEYERTFGETLYGQLKTDAAYAKVRHYTDSQSAALDADHLPPAVYQTLIAQTNANLPTLHRYFKLRARMLGVKDLAYYDVYAPLLKSERTFPLAEGKQMMLDSVAPLGPDYVKALTAAVEARWMDVYPRPRKVAGAYMNGDAYDVHPFVLLNYTDNYEAVSTLTHEWGHAMHSVLANKAQPSIYAPYSIFVAEIASTTNEALLLDARLKQAKDDEERLLYLGAALENLRGTFFRQAMFAEFEAAIHGKVDQGESLTGEQMTAIYAGILKRYHGEAQGVMSIDPAYALEWAYVPHFYHGFYVFQYATSIAAAQDFAQRILDKEPGALAAYLKMLSAGGSAYPYELVKAAGVDLASPKPYQALVARMNGIMDQIEAIESRRGK</sequence>
<dbReference type="GO" id="GO:0004222">
    <property type="term" value="F:metalloendopeptidase activity"/>
    <property type="evidence" value="ECO:0007669"/>
    <property type="project" value="UniProtKB-UniRule"/>
</dbReference>
<dbReference type="PANTHER" id="PTHR11804:SF84">
    <property type="entry name" value="SACCHAROLYSIN"/>
    <property type="match status" value="1"/>
</dbReference>